<gene>
    <name evidence="11" type="ORF">GKZ89_08575</name>
</gene>
<proteinExistence type="inferred from homology"/>
<dbReference type="AlphaFoldDB" id="A0A7X2S597"/>
<dbReference type="Proteomes" id="UP000434639">
    <property type="component" value="Unassembled WGS sequence"/>
</dbReference>
<keyword evidence="6" id="KW-0564">Palmitate</keyword>
<dbReference type="RefSeq" id="WP_155111995.1">
    <property type="nucleotide sequence ID" value="NZ_WMIB01000006.1"/>
</dbReference>
<protein>
    <submittedName>
        <fullName evidence="11">Ger(X)C family spore germination protein</fullName>
    </submittedName>
</protein>
<dbReference type="PANTHER" id="PTHR35789:SF1">
    <property type="entry name" value="SPORE GERMINATION PROTEIN B3"/>
    <property type="match status" value="1"/>
</dbReference>
<reference evidence="11 12" key="1">
    <citation type="journal article" date="2017" name="Int. J. Syst. Evol. Microbiol.">
        <title>Bacillus mangrovi sp. nov., isolated from a sediment sample from a mangrove forest.</title>
        <authorList>
            <person name="Gupta V."/>
            <person name="Singh P.K."/>
            <person name="Korpole S."/>
            <person name="Tanuku N.R.S."/>
            <person name="Pinnaka A.K."/>
        </authorList>
    </citation>
    <scope>NUCLEOTIDE SEQUENCE [LARGE SCALE GENOMIC DNA]</scope>
    <source>
        <strain evidence="11 12">KCTC 33872</strain>
    </source>
</reference>
<dbReference type="GO" id="GO:0016020">
    <property type="term" value="C:membrane"/>
    <property type="evidence" value="ECO:0007669"/>
    <property type="project" value="UniProtKB-SubCell"/>
</dbReference>
<keyword evidence="5" id="KW-0472">Membrane</keyword>
<evidence type="ECO:0000256" key="8">
    <source>
        <dbReference type="SAM" id="SignalP"/>
    </source>
</evidence>
<comment type="subcellular location">
    <subcellularLocation>
        <location evidence="1">Membrane</location>
        <topology evidence="1">Lipid-anchor</topology>
    </subcellularLocation>
</comment>
<dbReference type="EMBL" id="WMIB01000006">
    <property type="protein sequence ID" value="MTH53471.1"/>
    <property type="molecule type" value="Genomic_DNA"/>
</dbReference>
<dbReference type="InterPro" id="IPR057336">
    <property type="entry name" value="GerAC_N"/>
</dbReference>
<evidence type="ECO:0000256" key="5">
    <source>
        <dbReference type="ARBA" id="ARBA00023136"/>
    </source>
</evidence>
<feature type="chain" id="PRO_5039636787" evidence="8">
    <location>
        <begin position="22"/>
        <end position="391"/>
    </location>
</feature>
<evidence type="ECO:0000259" key="9">
    <source>
        <dbReference type="Pfam" id="PF05504"/>
    </source>
</evidence>
<comment type="caution">
    <text evidence="11">The sequence shown here is derived from an EMBL/GenBank/DDBJ whole genome shotgun (WGS) entry which is preliminary data.</text>
</comment>
<dbReference type="NCBIfam" id="TIGR02887">
    <property type="entry name" value="spore_ger_x_C"/>
    <property type="match status" value="1"/>
</dbReference>
<dbReference type="PROSITE" id="PS51257">
    <property type="entry name" value="PROKAR_LIPOPROTEIN"/>
    <property type="match status" value="1"/>
</dbReference>
<dbReference type="InterPro" id="IPR008844">
    <property type="entry name" value="Spore_GerAC-like"/>
</dbReference>
<keyword evidence="4 8" id="KW-0732">Signal</keyword>
<dbReference type="InterPro" id="IPR038501">
    <property type="entry name" value="Spore_GerAC_C_sf"/>
</dbReference>
<evidence type="ECO:0000256" key="2">
    <source>
        <dbReference type="ARBA" id="ARBA00007886"/>
    </source>
</evidence>
<evidence type="ECO:0000313" key="12">
    <source>
        <dbReference type="Proteomes" id="UP000434639"/>
    </source>
</evidence>
<dbReference type="Pfam" id="PF25198">
    <property type="entry name" value="Spore_GerAC_N"/>
    <property type="match status" value="1"/>
</dbReference>
<evidence type="ECO:0000256" key="1">
    <source>
        <dbReference type="ARBA" id="ARBA00004635"/>
    </source>
</evidence>
<dbReference type="GO" id="GO:0009847">
    <property type="term" value="P:spore germination"/>
    <property type="evidence" value="ECO:0007669"/>
    <property type="project" value="InterPro"/>
</dbReference>
<dbReference type="InterPro" id="IPR046953">
    <property type="entry name" value="Spore_GerAC-like_C"/>
</dbReference>
<comment type="similarity">
    <text evidence="2">Belongs to the GerABKC lipoprotein family.</text>
</comment>
<dbReference type="Pfam" id="PF05504">
    <property type="entry name" value="Spore_GerAC"/>
    <property type="match status" value="1"/>
</dbReference>
<sequence>MRKWMFLLFCLPLLSSCGTQQELNDLTIVIGMGVDAAEEGYQITLQLVDPSEISSAAGISPGGKAVPVINMVGKGASINEAFQAAVSKISRKTFYSHLAVVVIGEDLAKRGIGEMIEHLERGSEVRSSLLIMTAKDQTALEVLSALPPLTKVPALSALGKTENNLENFSTVTRINIIDWAKMNNQSGMDAFMPGIYNHGDPNVFKRKENIEQSEPYSTAVGYTAVYGKDTRLKYWLGPEETKALLIVHNQAKRAYINTPCDHEYVSYLLPYVKSESKVRYTEGKVKIRVNVKTRSEVFSLGCLKDTKMSRAVIRDLEKQMTEELEKEITDAIAASQQKQSDIYGFGEMLSDKNPQQWKSIKNQWPELFGQAEIEVHADTELLRGGVVESHI</sequence>
<evidence type="ECO:0000259" key="10">
    <source>
        <dbReference type="Pfam" id="PF25198"/>
    </source>
</evidence>
<keyword evidence="3" id="KW-0309">Germination</keyword>
<feature type="domain" description="Spore germination protein N-terminal" evidence="10">
    <location>
        <begin position="20"/>
        <end position="195"/>
    </location>
</feature>
<evidence type="ECO:0000256" key="3">
    <source>
        <dbReference type="ARBA" id="ARBA00022544"/>
    </source>
</evidence>
<organism evidence="11 12">
    <name type="scientific">Metabacillus mangrovi</name>
    <dbReference type="NCBI Taxonomy" id="1491830"/>
    <lineage>
        <taxon>Bacteria</taxon>
        <taxon>Bacillati</taxon>
        <taxon>Bacillota</taxon>
        <taxon>Bacilli</taxon>
        <taxon>Bacillales</taxon>
        <taxon>Bacillaceae</taxon>
        <taxon>Metabacillus</taxon>
    </lineage>
</organism>
<feature type="signal peptide" evidence="8">
    <location>
        <begin position="1"/>
        <end position="21"/>
    </location>
</feature>
<dbReference type="OrthoDB" id="9816067at2"/>
<evidence type="ECO:0000313" key="11">
    <source>
        <dbReference type="EMBL" id="MTH53471.1"/>
    </source>
</evidence>
<evidence type="ECO:0000256" key="7">
    <source>
        <dbReference type="ARBA" id="ARBA00023288"/>
    </source>
</evidence>
<dbReference type="Gene3D" id="3.30.300.210">
    <property type="entry name" value="Nutrient germinant receptor protein C, domain 3"/>
    <property type="match status" value="1"/>
</dbReference>
<accession>A0A7X2S597</accession>
<feature type="domain" description="Spore germination GerAC-like C-terminal" evidence="9">
    <location>
        <begin position="223"/>
        <end position="385"/>
    </location>
</feature>
<evidence type="ECO:0000256" key="6">
    <source>
        <dbReference type="ARBA" id="ARBA00023139"/>
    </source>
</evidence>
<keyword evidence="7" id="KW-0449">Lipoprotein</keyword>
<name>A0A7X2S597_9BACI</name>
<keyword evidence="12" id="KW-1185">Reference proteome</keyword>
<evidence type="ECO:0000256" key="4">
    <source>
        <dbReference type="ARBA" id="ARBA00022729"/>
    </source>
</evidence>
<dbReference type="PANTHER" id="PTHR35789">
    <property type="entry name" value="SPORE GERMINATION PROTEIN B3"/>
    <property type="match status" value="1"/>
</dbReference>